<sequence length="539" mass="63364">MKRLRVTMSTFPLLSFIFLIYLIVVYSDQEFSISAQKSENNNQHQLSSPAKGRSRLRRREFVQEEVRKTMFQYMTSLKGEITDVVLEEMINYYNGQTSKLYRLEKELVNLKQNSSMKPDQQQFLEKFKTEIIQLSRQQRSFATNISSIERKVTNITEILNDITQRLIEIDHGASSTHDSNKTTTNIDQQAKDEQQQQQQQQQQQTNSHVRRLVSSPIVKKDLEEVETPTVTILILPDCDDLLKQRPSTYQGGIFRIKPRNYGEPFDVHCVFENNTGYNEENISINWISPKFKRVYVFKILKLKLIKSEKLPTILYNEIVFEYLKAWTIIQRRVNGSVDFYRGWKDYKTGFGDLRGEHWLGLSKIHALTSQGRYMYAILKCLKYFSILYVFCLRRLRIDLLPWDATVRYAEYGKFSVGNETNKYKLSALQYRASSTAGDSISAPWDTANGSPFSTFDNDNDKLFYDNCALTYHGAWWFTSCFQSHLNGQYIRSPLALYNTARNGIHWNTYGLYHSMRETTMRIRRSQPYRSYERKYVESD</sequence>
<dbReference type="EMBL" id="CAJNOQ010001401">
    <property type="protein sequence ID" value="CAF0892429.1"/>
    <property type="molecule type" value="Genomic_DNA"/>
</dbReference>
<dbReference type="SMART" id="SM00186">
    <property type="entry name" value="FBG"/>
    <property type="match status" value="1"/>
</dbReference>
<keyword evidence="6" id="KW-1185">Reference proteome</keyword>
<dbReference type="InterPro" id="IPR050373">
    <property type="entry name" value="Fibrinogen_C-term_domain"/>
</dbReference>
<evidence type="ECO:0000256" key="2">
    <source>
        <dbReference type="SAM" id="MobiDB-lite"/>
    </source>
</evidence>
<dbReference type="Pfam" id="PF00147">
    <property type="entry name" value="Fibrinogen_C"/>
    <property type="match status" value="2"/>
</dbReference>
<accession>A0A813YZW0</accession>
<dbReference type="CDD" id="cd00087">
    <property type="entry name" value="FReD"/>
    <property type="match status" value="1"/>
</dbReference>
<dbReference type="OrthoDB" id="7735550at2759"/>
<feature type="compositionally biased region" description="Low complexity" evidence="2">
    <location>
        <begin position="195"/>
        <end position="204"/>
    </location>
</feature>
<feature type="domain" description="Fibrinogen C-terminal" evidence="3">
    <location>
        <begin position="229"/>
        <end position="526"/>
    </location>
</feature>
<dbReference type="SUPFAM" id="SSF56496">
    <property type="entry name" value="Fibrinogen C-terminal domain-like"/>
    <property type="match status" value="1"/>
</dbReference>
<keyword evidence="1" id="KW-1015">Disulfide bond</keyword>
<dbReference type="PROSITE" id="PS00514">
    <property type="entry name" value="FIBRINOGEN_C_1"/>
    <property type="match status" value="1"/>
</dbReference>
<evidence type="ECO:0000313" key="6">
    <source>
        <dbReference type="Proteomes" id="UP000663829"/>
    </source>
</evidence>
<feature type="compositionally biased region" description="Polar residues" evidence="2">
    <location>
        <begin position="37"/>
        <end position="48"/>
    </location>
</feature>
<dbReference type="Proteomes" id="UP000663829">
    <property type="component" value="Unassembled WGS sequence"/>
</dbReference>
<dbReference type="InterPro" id="IPR020837">
    <property type="entry name" value="Fibrinogen_CS"/>
</dbReference>
<evidence type="ECO:0000256" key="1">
    <source>
        <dbReference type="ARBA" id="ARBA00023157"/>
    </source>
</evidence>
<dbReference type="InterPro" id="IPR014716">
    <property type="entry name" value="Fibrinogen_a/b/g_C_1"/>
</dbReference>
<evidence type="ECO:0000313" key="4">
    <source>
        <dbReference type="EMBL" id="CAF0892429.1"/>
    </source>
</evidence>
<feature type="region of interest" description="Disordered" evidence="2">
    <location>
        <begin position="171"/>
        <end position="210"/>
    </location>
</feature>
<dbReference type="Gene3D" id="3.90.215.10">
    <property type="entry name" value="Gamma Fibrinogen, chain A, domain 1"/>
    <property type="match status" value="1"/>
</dbReference>
<protein>
    <recommendedName>
        <fullName evidence="3">Fibrinogen C-terminal domain-containing protein</fullName>
    </recommendedName>
</protein>
<organism evidence="4 6">
    <name type="scientific">Didymodactylos carnosus</name>
    <dbReference type="NCBI Taxonomy" id="1234261"/>
    <lineage>
        <taxon>Eukaryota</taxon>
        <taxon>Metazoa</taxon>
        <taxon>Spiralia</taxon>
        <taxon>Gnathifera</taxon>
        <taxon>Rotifera</taxon>
        <taxon>Eurotatoria</taxon>
        <taxon>Bdelloidea</taxon>
        <taxon>Philodinida</taxon>
        <taxon>Philodinidae</taxon>
        <taxon>Didymodactylos</taxon>
    </lineage>
</organism>
<dbReference type="PROSITE" id="PS51406">
    <property type="entry name" value="FIBRINOGEN_C_2"/>
    <property type="match status" value="1"/>
</dbReference>
<dbReference type="EMBL" id="CAJOBC010001401">
    <property type="protein sequence ID" value="CAF3676431.1"/>
    <property type="molecule type" value="Genomic_DNA"/>
</dbReference>
<dbReference type="Proteomes" id="UP000681722">
    <property type="component" value="Unassembled WGS sequence"/>
</dbReference>
<dbReference type="PANTHER" id="PTHR19143:SF185">
    <property type="entry name" value="ANGIOPOIETIN-RELATED PROTEIN 5"/>
    <property type="match status" value="1"/>
</dbReference>
<dbReference type="PANTHER" id="PTHR19143">
    <property type="entry name" value="FIBRINOGEN/TENASCIN/ANGIOPOEITIN"/>
    <property type="match status" value="1"/>
</dbReference>
<dbReference type="GO" id="GO:0005615">
    <property type="term" value="C:extracellular space"/>
    <property type="evidence" value="ECO:0007669"/>
    <property type="project" value="TreeGrafter"/>
</dbReference>
<feature type="region of interest" description="Disordered" evidence="2">
    <location>
        <begin position="37"/>
        <end position="56"/>
    </location>
</feature>
<name>A0A813YZW0_9BILA</name>
<proteinExistence type="predicted"/>
<evidence type="ECO:0000313" key="5">
    <source>
        <dbReference type="EMBL" id="CAF3676431.1"/>
    </source>
</evidence>
<dbReference type="AlphaFoldDB" id="A0A813YZW0"/>
<gene>
    <name evidence="4" type="ORF">GPM918_LOCUS8194</name>
    <name evidence="5" type="ORF">SRO942_LOCUS8194</name>
</gene>
<reference evidence="4" key="1">
    <citation type="submission" date="2021-02" db="EMBL/GenBank/DDBJ databases">
        <authorList>
            <person name="Nowell W R."/>
        </authorList>
    </citation>
    <scope>NUCLEOTIDE SEQUENCE</scope>
</reference>
<dbReference type="InterPro" id="IPR036056">
    <property type="entry name" value="Fibrinogen-like_C"/>
</dbReference>
<dbReference type="InterPro" id="IPR002181">
    <property type="entry name" value="Fibrinogen_a/b/g_C_dom"/>
</dbReference>
<comment type="caution">
    <text evidence="4">The sequence shown here is derived from an EMBL/GenBank/DDBJ whole genome shotgun (WGS) entry which is preliminary data.</text>
</comment>
<feature type="compositionally biased region" description="Polar residues" evidence="2">
    <location>
        <begin position="173"/>
        <end position="188"/>
    </location>
</feature>
<evidence type="ECO:0000259" key="3">
    <source>
        <dbReference type="PROSITE" id="PS51406"/>
    </source>
</evidence>